<feature type="domain" description="N-acetyltransferase" evidence="1">
    <location>
        <begin position="7"/>
        <end position="170"/>
    </location>
</feature>
<keyword evidence="3" id="KW-1185">Reference proteome</keyword>
<organism evidence="2 3">
    <name type="scientific">Bacterioplanes sanyensis</name>
    <dbReference type="NCBI Taxonomy" id="1249553"/>
    <lineage>
        <taxon>Bacteria</taxon>
        <taxon>Pseudomonadati</taxon>
        <taxon>Pseudomonadota</taxon>
        <taxon>Gammaproteobacteria</taxon>
        <taxon>Oceanospirillales</taxon>
        <taxon>Oceanospirillaceae</taxon>
        <taxon>Bacterioplanes</taxon>
    </lineage>
</organism>
<sequence length="170" mass="19340">MSSVETIALTNATIEDASAIAHMIATAWQQDFAELLSAQHLAMFTPQWFYQRTLADIEQSDTQVQITKHNDEVVAYLCIRYHGDDDTGELFGLYVHPQYQRQGLGRLLFENAKVNLHSAGKSEMLVWTFEGAKNNDFYRRLSVKQERHRPIVIADGHYAGIGFLYSLSDV</sequence>
<evidence type="ECO:0000259" key="1">
    <source>
        <dbReference type="PROSITE" id="PS51186"/>
    </source>
</evidence>
<dbReference type="KEGG" id="bsan:CHH28_06465"/>
<dbReference type="InterPro" id="IPR000182">
    <property type="entry name" value="GNAT_dom"/>
</dbReference>
<dbReference type="Gene3D" id="3.40.630.30">
    <property type="match status" value="1"/>
</dbReference>
<evidence type="ECO:0000313" key="3">
    <source>
        <dbReference type="Proteomes" id="UP000202440"/>
    </source>
</evidence>
<dbReference type="Proteomes" id="UP000202440">
    <property type="component" value="Chromosome"/>
</dbReference>
<gene>
    <name evidence="2" type="ORF">CHH28_06465</name>
</gene>
<evidence type="ECO:0000313" key="2">
    <source>
        <dbReference type="EMBL" id="ASP38345.1"/>
    </source>
</evidence>
<dbReference type="Pfam" id="PF00583">
    <property type="entry name" value="Acetyltransf_1"/>
    <property type="match status" value="1"/>
</dbReference>
<dbReference type="GO" id="GO:0016747">
    <property type="term" value="F:acyltransferase activity, transferring groups other than amino-acyl groups"/>
    <property type="evidence" value="ECO:0007669"/>
    <property type="project" value="InterPro"/>
</dbReference>
<dbReference type="OrthoDB" id="1821130at2"/>
<name>A0A222FH09_9GAMM</name>
<proteinExistence type="predicted"/>
<dbReference type="SUPFAM" id="SSF55729">
    <property type="entry name" value="Acyl-CoA N-acyltransferases (Nat)"/>
    <property type="match status" value="1"/>
</dbReference>
<dbReference type="CDD" id="cd04301">
    <property type="entry name" value="NAT_SF"/>
    <property type="match status" value="1"/>
</dbReference>
<dbReference type="PROSITE" id="PS51186">
    <property type="entry name" value="GNAT"/>
    <property type="match status" value="1"/>
</dbReference>
<dbReference type="EMBL" id="CP022530">
    <property type="protein sequence ID" value="ASP38345.1"/>
    <property type="molecule type" value="Genomic_DNA"/>
</dbReference>
<accession>A0A222FH09</accession>
<protein>
    <recommendedName>
        <fullName evidence="1">N-acetyltransferase domain-containing protein</fullName>
    </recommendedName>
</protein>
<dbReference type="InterPro" id="IPR016181">
    <property type="entry name" value="Acyl_CoA_acyltransferase"/>
</dbReference>
<reference evidence="2 3" key="1">
    <citation type="submission" date="2017-07" db="EMBL/GenBank/DDBJ databases">
        <title>Annotated genome sequence of Bacterioplanes sanyensis isolated from Red Sea.</title>
        <authorList>
            <person name="Rehman Z.U."/>
        </authorList>
    </citation>
    <scope>NUCLEOTIDE SEQUENCE [LARGE SCALE GENOMIC DNA]</scope>
    <source>
        <strain evidence="2 3">NV9</strain>
    </source>
</reference>
<dbReference type="AlphaFoldDB" id="A0A222FH09"/>